<keyword evidence="2" id="KW-0964">Secreted</keyword>
<proteinExistence type="predicted"/>
<dbReference type="EMBL" id="PFRH01000146">
    <property type="protein sequence ID" value="PJC52086.1"/>
    <property type="molecule type" value="Genomic_DNA"/>
</dbReference>
<dbReference type="InterPro" id="IPR059100">
    <property type="entry name" value="TSP3_bac"/>
</dbReference>
<keyword evidence="3" id="KW-0732">Signal</keyword>
<accession>A0A2M8F8Q1</accession>
<evidence type="ECO:0000256" key="4">
    <source>
        <dbReference type="ARBA" id="ARBA00022837"/>
    </source>
</evidence>
<dbReference type="Proteomes" id="UP000231456">
    <property type="component" value="Unassembled WGS sequence"/>
</dbReference>
<evidence type="ECO:0000256" key="3">
    <source>
        <dbReference type="ARBA" id="ARBA00022729"/>
    </source>
</evidence>
<protein>
    <submittedName>
        <fullName evidence="6">Uncharacterized protein</fullName>
    </submittedName>
</protein>
<evidence type="ECO:0000256" key="1">
    <source>
        <dbReference type="ARBA" id="ARBA00004613"/>
    </source>
</evidence>
<organism evidence="6 7">
    <name type="scientific">Candidatus Magasanikbacteria bacterium CG_4_9_14_0_2_um_filter_42_11</name>
    <dbReference type="NCBI Taxonomy" id="1974643"/>
    <lineage>
        <taxon>Bacteria</taxon>
        <taxon>Candidatus Magasanikiibacteriota</taxon>
    </lineage>
</organism>
<evidence type="ECO:0000313" key="7">
    <source>
        <dbReference type="Proteomes" id="UP000231456"/>
    </source>
</evidence>
<keyword evidence="5" id="KW-1133">Transmembrane helix</keyword>
<keyword evidence="5" id="KW-0812">Transmembrane</keyword>
<dbReference type="AlphaFoldDB" id="A0A2M8F8Q1"/>
<keyword evidence="4" id="KW-0106">Calcium</keyword>
<comment type="subcellular location">
    <subcellularLocation>
        <location evidence="1">Secreted</location>
    </subcellularLocation>
</comment>
<name>A0A2M8F8Q1_9BACT</name>
<gene>
    <name evidence="6" type="ORF">CO030_04720</name>
</gene>
<feature type="transmembrane region" description="Helical" evidence="5">
    <location>
        <begin position="7"/>
        <end position="27"/>
    </location>
</feature>
<reference evidence="7" key="1">
    <citation type="submission" date="2017-09" db="EMBL/GenBank/DDBJ databases">
        <title>Depth-based differentiation of microbial function through sediment-hosted aquifers and enrichment of novel symbionts in the deep terrestrial subsurface.</title>
        <authorList>
            <person name="Probst A.J."/>
            <person name="Ladd B."/>
            <person name="Jarett J.K."/>
            <person name="Geller-Mcgrath D.E."/>
            <person name="Sieber C.M.K."/>
            <person name="Emerson J.B."/>
            <person name="Anantharaman K."/>
            <person name="Thomas B.C."/>
            <person name="Malmstrom R."/>
            <person name="Stieglmeier M."/>
            <person name="Klingl A."/>
            <person name="Woyke T."/>
            <person name="Ryan C.M."/>
            <person name="Banfield J.F."/>
        </authorList>
    </citation>
    <scope>NUCLEOTIDE SEQUENCE [LARGE SCALE GENOMIC DNA]</scope>
</reference>
<sequence length="264" mass="28758">MIHSQKMYLAILIPLAIVIGVGVFLYVQKNPLGSTTPDVAIDTASQQTTDTLQTGEPSQIQKNTFANNTKGTQGHPLAILDKQRLEDIYAIQSALEHFWDIHGKYPYIDQYLNKVGIEGTSCLNADGFQPTGCADSYMAVVPRDPGLGAYLYMSDGEDYFLRFTQDGKSVQFSEGEGIYDLTKDGIVPLSYVQYVGVAGDSDGDQLGDAEEIAVGWDPNNADTDGDGFSDFVEVMNGLNPNGDGELPNGEMIRQMFLMMANAQL</sequence>
<evidence type="ECO:0000256" key="5">
    <source>
        <dbReference type="SAM" id="Phobius"/>
    </source>
</evidence>
<comment type="caution">
    <text evidence="6">The sequence shown here is derived from an EMBL/GenBank/DDBJ whole genome shotgun (WGS) entry which is preliminary data.</text>
</comment>
<evidence type="ECO:0000256" key="2">
    <source>
        <dbReference type="ARBA" id="ARBA00022525"/>
    </source>
</evidence>
<dbReference type="Pfam" id="PF18884">
    <property type="entry name" value="TSP3_bac"/>
    <property type="match status" value="2"/>
</dbReference>
<keyword evidence="5" id="KW-0472">Membrane</keyword>
<evidence type="ECO:0000313" key="6">
    <source>
        <dbReference type="EMBL" id="PJC52086.1"/>
    </source>
</evidence>